<comment type="caution">
    <text evidence="1">The sequence shown here is derived from an EMBL/GenBank/DDBJ whole genome shotgun (WGS) entry which is preliminary data.</text>
</comment>
<organism evidence="1">
    <name type="scientific">marine sediment metagenome</name>
    <dbReference type="NCBI Taxonomy" id="412755"/>
    <lineage>
        <taxon>unclassified sequences</taxon>
        <taxon>metagenomes</taxon>
        <taxon>ecological metagenomes</taxon>
    </lineage>
</organism>
<sequence>WQAQRTLVRDLFPSDFPTFIVDFNARPGAGLTETDQVAAHVDQALAPFVPHLVERYVAALGAQWNEDNQRVLRTNLVQVWVDVAQDKGGQPDPEVVMNDVRAALNRYVEAHPDCGVENLRVWPIRDGPPVGKPISIRVEHPDYAVAGEISETIKARLRSIRGVYDVADNLQAGHRELQLHLREQRAAELGVTYAQVASALLGANDGLKVGVFKDTENAEDVDIKVRLAGEHLDDLSDLRDIGVSGLGGRRVKLHQVADLRFDRGYAARYHYNSR</sequence>
<dbReference type="PANTHER" id="PTHR32063:SF33">
    <property type="entry name" value="RND SUPERFAMILY EFFLUX PUMP PERMEASE COMPONENT"/>
    <property type="match status" value="1"/>
</dbReference>
<dbReference type="EMBL" id="BARS01019871">
    <property type="protein sequence ID" value="GAF95691.1"/>
    <property type="molecule type" value="Genomic_DNA"/>
</dbReference>
<proteinExistence type="predicted"/>
<dbReference type="GO" id="GO:0042910">
    <property type="term" value="F:xenobiotic transmembrane transporter activity"/>
    <property type="evidence" value="ECO:0007669"/>
    <property type="project" value="TreeGrafter"/>
</dbReference>
<gene>
    <name evidence="1" type="ORF">S01H1_32127</name>
</gene>
<dbReference type="Pfam" id="PF00873">
    <property type="entry name" value="ACR_tran"/>
    <property type="match status" value="1"/>
</dbReference>
<name>X0U8N4_9ZZZZ</name>
<dbReference type="PANTHER" id="PTHR32063">
    <property type="match status" value="1"/>
</dbReference>
<protein>
    <recommendedName>
        <fullName evidence="2">Acriflavin resistance protein</fullName>
    </recommendedName>
</protein>
<dbReference type="GO" id="GO:0005886">
    <property type="term" value="C:plasma membrane"/>
    <property type="evidence" value="ECO:0007669"/>
    <property type="project" value="TreeGrafter"/>
</dbReference>
<evidence type="ECO:0000313" key="1">
    <source>
        <dbReference type="EMBL" id="GAF95691.1"/>
    </source>
</evidence>
<dbReference type="SUPFAM" id="SSF82714">
    <property type="entry name" value="Multidrug efflux transporter AcrB TolC docking domain, DN and DC subdomains"/>
    <property type="match status" value="1"/>
</dbReference>
<reference evidence="1" key="1">
    <citation type="journal article" date="2014" name="Front. Microbiol.">
        <title>High frequency of phylogenetically diverse reductive dehalogenase-homologous genes in deep subseafloor sedimentary metagenomes.</title>
        <authorList>
            <person name="Kawai M."/>
            <person name="Futagami T."/>
            <person name="Toyoda A."/>
            <person name="Takaki Y."/>
            <person name="Nishi S."/>
            <person name="Hori S."/>
            <person name="Arai W."/>
            <person name="Tsubouchi T."/>
            <person name="Morono Y."/>
            <person name="Uchiyama I."/>
            <person name="Ito T."/>
            <person name="Fujiyama A."/>
            <person name="Inagaki F."/>
            <person name="Takami H."/>
        </authorList>
    </citation>
    <scope>NUCLEOTIDE SEQUENCE</scope>
    <source>
        <strain evidence="1">Expedition CK06-06</strain>
    </source>
</reference>
<dbReference type="Gene3D" id="3.30.70.1440">
    <property type="entry name" value="Multidrug efflux transporter AcrB pore domain"/>
    <property type="match status" value="1"/>
</dbReference>
<dbReference type="InterPro" id="IPR001036">
    <property type="entry name" value="Acrflvin-R"/>
</dbReference>
<evidence type="ECO:0008006" key="2">
    <source>
        <dbReference type="Google" id="ProtNLM"/>
    </source>
</evidence>
<dbReference type="InterPro" id="IPR027463">
    <property type="entry name" value="AcrB_DN_DC_subdom"/>
</dbReference>
<feature type="non-terminal residue" evidence="1">
    <location>
        <position position="1"/>
    </location>
</feature>
<feature type="non-terminal residue" evidence="1">
    <location>
        <position position="274"/>
    </location>
</feature>
<accession>X0U8N4</accession>
<dbReference type="Gene3D" id="3.30.2090.10">
    <property type="entry name" value="Multidrug efflux transporter AcrB TolC docking domain, DN and DC subdomains"/>
    <property type="match status" value="1"/>
</dbReference>
<dbReference type="Gene3D" id="3.30.70.1430">
    <property type="entry name" value="Multidrug efflux transporter AcrB pore domain"/>
    <property type="match status" value="1"/>
</dbReference>
<dbReference type="AlphaFoldDB" id="X0U8N4"/>